<feature type="transmembrane region" description="Helical" evidence="2">
    <location>
        <begin position="122"/>
        <end position="144"/>
    </location>
</feature>
<gene>
    <name evidence="4" type="ORF">ABQJ54_08725</name>
</gene>
<dbReference type="PANTHER" id="PTHR34978:SF3">
    <property type="entry name" value="SLR0241 PROTEIN"/>
    <property type="match status" value="1"/>
</dbReference>
<dbReference type="Pfam" id="PF05569">
    <property type="entry name" value="Peptidase_M56"/>
    <property type="match status" value="1"/>
</dbReference>
<evidence type="ECO:0000313" key="5">
    <source>
        <dbReference type="Proteomes" id="UP001556220"/>
    </source>
</evidence>
<feature type="transmembrane region" description="Helical" evidence="2">
    <location>
        <begin position="45"/>
        <end position="64"/>
    </location>
</feature>
<evidence type="ECO:0000256" key="2">
    <source>
        <dbReference type="SAM" id="Phobius"/>
    </source>
</evidence>
<dbReference type="InterPro" id="IPR052173">
    <property type="entry name" value="Beta-lactam_resp_regulator"/>
</dbReference>
<feature type="transmembrane region" description="Helical" evidence="2">
    <location>
        <begin position="15"/>
        <end position="33"/>
    </location>
</feature>
<proteinExistence type="predicted"/>
<dbReference type="RefSeq" id="WP_367853905.1">
    <property type="nucleotide sequence ID" value="NZ_JBFOHK010000002.1"/>
</dbReference>
<feature type="compositionally biased region" description="Low complexity" evidence="1">
    <location>
        <begin position="353"/>
        <end position="364"/>
    </location>
</feature>
<evidence type="ECO:0000256" key="1">
    <source>
        <dbReference type="SAM" id="MobiDB-lite"/>
    </source>
</evidence>
<evidence type="ECO:0000259" key="3">
    <source>
        <dbReference type="Pfam" id="PF05569"/>
    </source>
</evidence>
<feature type="domain" description="Peptidase M56" evidence="3">
    <location>
        <begin position="18"/>
        <end position="315"/>
    </location>
</feature>
<keyword evidence="5" id="KW-1185">Reference proteome</keyword>
<feature type="region of interest" description="Disordered" evidence="1">
    <location>
        <begin position="353"/>
        <end position="415"/>
    </location>
</feature>
<keyword evidence="2" id="KW-1133">Transmembrane helix</keyword>
<dbReference type="Proteomes" id="UP001556220">
    <property type="component" value="Unassembled WGS sequence"/>
</dbReference>
<comment type="caution">
    <text evidence="4">The sequence shown here is derived from an EMBL/GenBank/DDBJ whole genome shotgun (WGS) entry which is preliminary data.</text>
</comment>
<feature type="transmembrane region" description="Helical" evidence="2">
    <location>
        <begin position="327"/>
        <end position="345"/>
    </location>
</feature>
<dbReference type="CDD" id="cd07341">
    <property type="entry name" value="M56_BlaR1_MecR1_like"/>
    <property type="match status" value="1"/>
</dbReference>
<accession>A0ABV3QE23</accession>
<dbReference type="EMBL" id="JBFOHK010000002">
    <property type="protein sequence ID" value="MEW9571834.1"/>
    <property type="molecule type" value="Genomic_DNA"/>
</dbReference>
<dbReference type="PANTHER" id="PTHR34978">
    <property type="entry name" value="POSSIBLE SENSOR-TRANSDUCER PROTEIN BLAR"/>
    <property type="match status" value="1"/>
</dbReference>
<reference evidence="4 5" key="1">
    <citation type="submission" date="2024-06" db="EMBL/GenBank/DDBJ databases">
        <authorList>
            <person name="Woo H."/>
        </authorList>
    </citation>
    <scope>NUCLEOTIDE SEQUENCE [LARGE SCALE GENOMIC DNA]</scope>
    <source>
        <strain evidence="4 5">Si-c</strain>
    </source>
</reference>
<name>A0ABV3QE23_9GAMM</name>
<protein>
    <submittedName>
        <fullName evidence="4">M56 family metallopeptidase</fullName>
    </submittedName>
</protein>
<feature type="compositionally biased region" description="Pro residues" evidence="1">
    <location>
        <begin position="365"/>
        <end position="408"/>
    </location>
</feature>
<sequence length="638" mass="68674">MSTLDHLASIWLERLAWTSLQAALLVAVVMLLIRTLPRLPAAARCALWWLVGLQALLGLCWQAPIRLPLLAPSTAVEAPAAALPRSSPADVIIHTASFDHAGKHSVSAPAAIPDVHGSWISAYWRGTLFAAWLLLLLAQLPALIRDHARARRLHRAARSTTDAELLTRCARQSRMLGLRRAPAVLASADITSPQVSGGLRPVVLWPAHDELNADEALLALAHELAHLKRGDLLLGWIPALATRLFFFHPLLRWAMREYALNREAACDALAVEQQRIAPQDYGRLLLRLGVARPLHAALAGASPTFHNLKRRLLMLQQTSTAMPRARGWLLVALVALIGVLPYRVVATDHAASSAAPVSASSTTLPPLPPKPPAPPSQMPGTLPPPPPPPPPHAIPPPPPVPPPPPPAPNFGFNANSVNIDIDSGAKQGYALFDGSSLTVRGIPADADAIKRLPKNGDPLFWIRRGNKVYLVRDPATIEQAKRILAPVSGLSHQQIGLAAQERAAARQNAGIAMRTAELARTQVELAGKQTELAAQARMAAAAARSGQDGVDTAQQRAIEAKQHAIDAQQAELDRRLAALQAQQDGHQRVLDQQQAALDKQLAVQSRQLREAADKANRAMDQLIDEVITKGLTKPVDNT</sequence>
<evidence type="ECO:0000313" key="4">
    <source>
        <dbReference type="EMBL" id="MEW9571834.1"/>
    </source>
</evidence>
<organism evidence="4 5">
    <name type="scientific">Rhodanobacter lycopersici</name>
    <dbReference type="NCBI Taxonomy" id="3162487"/>
    <lineage>
        <taxon>Bacteria</taxon>
        <taxon>Pseudomonadati</taxon>
        <taxon>Pseudomonadota</taxon>
        <taxon>Gammaproteobacteria</taxon>
        <taxon>Lysobacterales</taxon>
        <taxon>Rhodanobacteraceae</taxon>
        <taxon>Rhodanobacter</taxon>
    </lineage>
</organism>
<dbReference type="InterPro" id="IPR008756">
    <property type="entry name" value="Peptidase_M56"/>
</dbReference>
<keyword evidence="2" id="KW-0472">Membrane</keyword>
<keyword evidence="2" id="KW-0812">Transmembrane</keyword>